<evidence type="ECO:0000256" key="18">
    <source>
        <dbReference type="SAM" id="Phobius"/>
    </source>
</evidence>
<dbReference type="PANTHER" id="PTHR24238:SF75">
    <property type="entry name" value="CHOLECYSTOKININ-LIKE RECEPTOR AT 17D1-RELATED"/>
    <property type="match status" value="1"/>
</dbReference>
<evidence type="ECO:0000256" key="5">
    <source>
        <dbReference type="ARBA" id="ARBA00022692"/>
    </source>
</evidence>
<keyword evidence="5 17" id="KW-0812">Transmembrane</keyword>
<keyword evidence="8 18" id="KW-0472">Membrane</keyword>
<evidence type="ECO:0000256" key="3">
    <source>
        <dbReference type="ARBA" id="ARBA00019090"/>
    </source>
</evidence>
<evidence type="ECO:0000256" key="9">
    <source>
        <dbReference type="ARBA" id="ARBA00023139"/>
    </source>
</evidence>
<evidence type="ECO:0000256" key="7">
    <source>
        <dbReference type="ARBA" id="ARBA00023040"/>
    </source>
</evidence>
<keyword evidence="11 17" id="KW-0675">Receptor</keyword>
<evidence type="ECO:0000256" key="10">
    <source>
        <dbReference type="ARBA" id="ARBA00023157"/>
    </source>
</evidence>
<feature type="transmembrane region" description="Helical" evidence="18">
    <location>
        <begin position="222"/>
        <end position="243"/>
    </location>
</feature>
<evidence type="ECO:0000313" key="20">
    <source>
        <dbReference type="Proteomes" id="UP000694941"/>
    </source>
</evidence>
<keyword evidence="6 18" id="KW-1133">Transmembrane helix</keyword>
<name>A0ABM1SJR2_LIMPO</name>
<dbReference type="PANTHER" id="PTHR24238">
    <property type="entry name" value="G-PROTEIN COUPLED RECEPTOR"/>
    <property type="match status" value="1"/>
</dbReference>
<accession>A0ABM1SJR2</accession>
<proteinExistence type="inferred from homology"/>
<dbReference type="PROSITE" id="PS00237">
    <property type="entry name" value="G_PROTEIN_RECEP_F1_1"/>
    <property type="match status" value="1"/>
</dbReference>
<evidence type="ECO:0000256" key="14">
    <source>
        <dbReference type="ARBA" id="ARBA00023288"/>
    </source>
</evidence>
<keyword evidence="12" id="KW-0325">Glycoprotein</keyword>
<organism evidence="20 21">
    <name type="scientific">Limulus polyphemus</name>
    <name type="common">Atlantic horseshoe crab</name>
    <dbReference type="NCBI Taxonomy" id="6850"/>
    <lineage>
        <taxon>Eukaryota</taxon>
        <taxon>Metazoa</taxon>
        <taxon>Ecdysozoa</taxon>
        <taxon>Arthropoda</taxon>
        <taxon>Chelicerata</taxon>
        <taxon>Merostomata</taxon>
        <taxon>Xiphosura</taxon>
        <taxon>Limulidae</taxon>
        <taxon>Limulus</taxon>
    </lineage>
</organism>
<gene>
    <name evidence="21" type="primary">LOC106460897</name>
</gene>
<reference evidence="21" key="1">
    <citation type="submission" date="2025-08" db="UniProtKB">
        <authorList>
            <consortium name="RefSeq"/>
        </authorList>
    </citation>
    <scope>IDENTIFICATION</scope>
    <source>
        <tissue evidence="21">Muscle</tissue>
    </source>
</reference>
<evidence type="ECO:0000256" key="16">
    <source>
        <dbReference type="ARBA" id="ARBA00031093"/>
    </source>
</evidence>
<evidence type="ECO:0000259" key="19">
    <source>
        <dbReference type="PROSITE" id="PS50262"/>
    </source>
</evidence>
<dbReference type="InterPro" id="IPR000314">
    <property type="entry name" value="Gastrin_rcpt"/>
</dbReference>
<dbReference type="InterPro" id="IPR017452">
    <property type="entry name" value="GPCR_Rhodpsn_7TM"/>
</dbReference>
<keyword evidence="10" id="KW-1015">Disulfide bond</keyword>
<feature type="transmembrane region" description="Helical" evidence="18">
    <location>
        <begin position="12"/>
        <end position="33"/>
    </location>
</feature>
<keyword evidence="4" id="KW-1003">Cell membrane</keyword>
<evidence type="ECO:0000256" key="2">
    <source>
        <dbReference type="ARBA" id="ARBA00010663"/>
    </source>
</evidence>
<evidence type="ECO:0000256" key="1">
    <source>
        <dbReference type="ARBA" id="ARBA00004651"/>
    </source>
</evidence>
<dbReference type="RefSeq" id="XP_022243868.1">
    <property type="nucleotide sequence ID" value="XM_022388160.1"/>
</dbReference>
<evidence type="ECO:0000256" key="4">
    <source>
        <dbReference type="ARBA" id="ARBA00022475"/>
    </source>
</evidence>
<sequence length="297" mass="34108">MRTVTNTFLLNLAISDLLLGVFCMPFTLVGSLLRNFIFGDLMCRLIPYLQAVSVSVSVWTLVSISIERYYAICRPLVSRQWQTLSHAYKVIFFIWGGSLMTMLPIAVLSQLIPTNTPGIPTRRRENTDSDNLSSTSFQMLWRKRPIYRRTGEPTCSNHHNAAHPLIIRGNTEKSRAAKRRVIQMLFVLVLEFIVCWTPLYILNTWVLYDHDGLYSNVGPTGISVIHLLAYCSSCCNPITYCFMYNKFRKAFISFIGFQKKKTWQSNLGSDLPTVNSVFSARNTTRQEMFGRIEDMRL</sequence>
<feature type="transmembrane region" description="Helical" evidence="18">
    <location>
        <begin position="86"/>
        <end position="108"/>
    </location>
</feature>
<comment type="subcellular location">
    <subcellularLocation>
        <location evidence="1">Cell membrane</location>
        <topology evidence="1">Multi-pass membrane protein</topology>
    </subcellularLocation>
</comment>
<keyword evidence="9" id="KW-0564">Palmitate</keyword>
<evidence type="ECO:0000256" key="15">
    <source>
        <dbReference type="ARBA" id="ARBA00025402"/>
    </source>
</evidence>
<dbReference type="InterPro" id="IPR009126">
    <property type="entry name" value="Cholcskin_rcpt"/>
</dbReference>
<dbReference type="GeneID" id="106460897"/>
<keyword evidence="13 17" id="KW-0807">Transducer</keyword>
<dbReference type="PRINTS" id="PR00527">
    <property type="entry name" value="GASTRINR"/>
</dbReference>
<dbReference type="SUPFAM" id="SSF81321">
    <property type="entry name" value="Family A G protein-coupled receptor-like"/>
    <property type="match status" value="1"/>
</dbReference>
<evidence type="ECO:0000256" key="6">
    <source>
        <dbReference type="ARBA" id="ARBA00022989"/>
    </source>
</evidence>
<dbReference type="PRINTS" id="PR01822">
    <property type="entry name" value="CCYSTOKININR"/>
</dbReference>
<keyword evidence="20" id="KW-1185">Reference proteome</keyword>
<protein>
    <recommendedName>
        <fullName evidence="3">Gastrin/cholecystokinin type B receptor</fullName>
    </recommendedName>
    <alternativeName>
        <fullName evidence="16">Cholecystokinin-2 receptor</fullName>
    </alternativeName>
</protein>
<dbReference type="Proteomes" id="UP000694941">
    <property type="component" value="Unplaced"/>
</dbReference>
<keyword evidence="7 17" id="KW-0297">G-protein coupled receptor</keyword>
<evidence type="ECO:0000256" key="11">
    <source>
        <dbReference type="ARBA" id="ARBA00023170"/>
    </source>
</evidence>
<evidence type="ECO:0000256" key="13">
    <source>
        <dbReference type="ARBA" id="ARBA00023224"/>
    </source>
</evidence>
<evidence type="ECO:0000313" key="21">
    <source>
        <dbReference type="RefSeq" id="XP_022243868.1"/>
    </source>
</evidence>
<dbReference type="Pfam" id="PF00001">
    <property type="entry name" value="7tm_1"/>
    <property type="match status" value="1"/>
</dbReference>
<keyword evidence="14" id="KW-0449">Lipoprotein</keyword>
<comment type="function">
    <text evidence="15">Receptor for gastrin and cholecystokinin. The CCK-B receptors occur throughout the central nervous system where they modulate anxiety, analgesia, arousal, and neuroleptic activity. This receptor mediates its action by association with G proteins that activate a phosphatidylinositol-calcium second messenger system.</text>
</comment>
<dbReference type="PROSITE" id="PS50262">
    <property type="entry name" value="G_PROTEIN_RECEP_F1_2"/>
    <property type="match status" value="1"/>
</dbReference>
<dbReference type="InterPro" id="IPR000276">
    <property type="entry name" value="GPCR_Rhodpsn"/>
</dbReference>
<comment type="similarity">
    <text evidence="2 17">Belongs to the G-protein coupled receptor 1 family.</text>
</comment>
<evidence type="ECO:0000256" key="12">
    <source>
        <dbReference type="ARBA" id="ARBA00023180"/>
    </source>
</evidence>
<dbReference type="PRINTS" id="PR00237">
    <property type="entry name" value="GPCRRHODOPSN"/>
</dbReference>
<feature type="domain" description="G-protein coupled receptors family 1 profile" evidence="19">
    <location>
        <begin position="1"/>
        <end position="240"/>
    </location>
</feature>
<dbReference type="Gene3D" id="1.20.1070.10">
    <property type="entry name" value="Rhodopsin 7-helix transmembrane proteins"/>
    <property type="match status" value="2"/>
</dbReference>
<evidence type="ECO:0000256" key="17">
    <source>
        <dbReference type="RuleBase" id="RU000688"/>
    </source>
</evidence>
<feature type="transmembrane region" description="Helical" evidence="18">
    <location>
        <begin position="181"/>
        <end position="202"/>
    </location>
</feature>
<evidence type="ECO:0000256" key="8">
    <source>
        <dbReference type="ARBA" id="ARBA00023136"/>
    </source>
</evidence>